<dbReference type="Pfam" id="PF03459">
    <property type="entry name" value="TOBE"/>
    <property type="match status" value="1"/>
</dbReference>
<evidence type="ECO:0000313" key="8">
    <source>
        <dbReference type="EMBL" id="GHF43495.1"/>
    </source>
</evidence>
<dbReference type="PANTHER" id="PTHR42781:SF4">
    <property type="entry name" value="SPERMIDINE_PUTRESCINE IMPORT ATP-BINDING PROTEIN POTA"/>
    <property type="match status" value="1"/>
</dbReference>
<keyword evidence="1" id="KW-0813">Transport</keyword>
<dbReference type="PANTHER" id="PTHR42781">
    <property type="entry name" value="SPERMIDINE/PUTRESCINE IMPORT ATP-BINDING PROTEIN POTA"/>
    <property type="match status" value="1"/>
</dbReference>
<dbReference type="Gene3D" id="3.40.50.300">
    <property type="entry name" value="P-loop containing nucleotide triphosphate hydrolases"/>
    <property type="match status" value="1"/>
</dbReference>
<dbReference type="Proteomes" id="UP000658656">
    <property type="component" value="Unassembled WGS sequence"/>
</dbReference>
<dbReference type="InterPro" id="IPR004606">
    <property type="entry name" value="Mop_domain"/>
</dbReference>
<evidence type="ECO:0000256" key="1">
    <source>
        <dbReference type="ARBA" id="ARBA00022448"/>
    </source>
</evidence>
<dbReference type="GO" id="GO:0005524">
    <property type="term" value="F:ATP binding"/>
    <property type="evidence" value="ECO:0007669"/>
    <property type="project" value="UniProtKB-KW"/>
</dbReference>
<dbReference type="PROSITE" id="PS50893">
    <property type="entry name" value="ABC_TRANSPORTER_2"/>
    <property type="match status" value="1"/>
</dbReference>
<protein>
    <submittedName>
        <fullName evidence="8">ABC transporter ATP-binding protein</fullName>
    </submittedName>
</protein>
<gene>
    <name evidence="8" type="primary">modC</name>
    <name evidence="8" type="ORF">GCM10017566_15420</name>
</gene>
<dbReference type="InterPro" id="IPR017871">
    <property type="entry name" value="ABC_transporter-like_CS"/>
</dbReference>
<evidence type="ECO:0000259" key="6">
    <source>
        <dbReference type="PROSITE" id="PS50893"/>
    </source>
</evidence>
<dbReference type="SUPFAM" id="SSF50331">
    <property type="entry name" value="MOP-like"/>
    <property type="match status" value="1"/>
</dbReference>
<dbReference type="InterPro" id="IPR003439">
    <property type="entry name" value="ABC_transporter-like_ATP-bd"/>
</dbReference>
<dbReference type="OrthoDB" id="9112331at2"/>
<accession>A0A8H9IPN1</accession>
<dbReference type="RefSeq" id="WP_145937789.1">
    <property type="nucleotide sequence ID" value="NZ_BNAV01000002.1"/>
</dbReference>
<dbReference type="InterPro" id="IPR050093">
    <property type="entry name" value="ABC_SmlMolc_Importer"/>
</dbReference>
<organism evidence="8 9">
    <name type="scientific">Amycolatopsis bartoniae</name>
    <dbReference type="NCBI Taxonomy" id="941986"/>
    <lineage>
        <taxon>Bacteria</taxon>
        <taxon>Bacillati</taxon>
        <taxon>Actinomycetota</taxon>
        <taxon>Actinomycetes</taxon>
        <taxon>Pseudonocardiales</taxon>
        <taxon>Pseudonocardiaceae</taxon>
        <taxon>Amycolatopsis</taxon>
    </lineage>
</organism>
<reference evidence="8" key="1">
    <citation type="journal article" date="2014" name="Int. J. Syst. Evol. Microbiol.">
        <title>Complete genome sequence of Corynebacterium casei LMG S-19264T (=DSM 44701T), isolated from a smear-ripened cheese.</title>
        <authorList>
            <consortium name="US DOE Joint Genome Institute (JGI-PGF)"/>
            <person name="Walter F."/>
            <person name="Albersmeier A."/>
            <person name="Kalinowski J."/>
            <person name="Ruckert C."/>
        </authorList>
    </citation>
    <scope>NUCLEOTIDE SEQUENCE</scope>
    <source>
        <strain evidence="8">CGMCC 4.7679</strain>
    </source>
</reference>
<evidence type="ECO:0000256" key="2">
    <source>
        <dbReference type="ARBA" id="ARBA00022505"/>
    </source>
</evidence>
<keyword evidence="9" id="KW-1185">Reference proteome</keyword>
<name>A0A8H9IPN1_9PSEU</name>
<evidence type="ECO:0000256" key="3">
    <source>
        <dbReference type="ARBA" id="ARBA00022741"/>
    </source>
</evidence>
<dbReference type="PROSITE" id="PS51866">
    <property type="entry name" value="MOP"/>
    <property type="match status" value="1"/>
</dbReference>
<dbReference type="GO" id="GO:0015689">
    <property type="term" value="P:molybdate ion transport"/>
    <property type="evidence" value="ECO:0007669"/>
    <property type="project" value="InterPro"/>
</dbReference>
<dbReference type="Gene3D" id="2.40.50.100">
    <property type="match status" value="1"/>
</dbReference>
<reference evidence="8" key="2">
    <citation type="submission" date="2020-09" db="EMBL/GenBank/DDBJ databases">
        <authorList>
            <person name="Sun Q."/>
            <person name="Zhou Y."/>
        </authorList>
    </citation>
    <scope>NUCLEOTIDE SEQUENCE</scope>
    <source>
        <strain evidence="8">CGMCC 4.7679</strain>
    </source>
</reference>
<evidence type="ECO:0000259" key="7">
    <source>
        <dbReference type="PROSITE" id="PS51866"/>
    </source>
</evidence>
<keyword evidence="2 5" id="KW-0500">Molybdenum</keyword>
<dbReference type="SUPFAM" id="SSF52540">
    <property type="entry name" value="P-loop containing nucleoside triphosphate hydrolases"/>
    <property type="match status" value="1"/>
</dbReference>
<comment type="caution">
    <text evidence="8">The sequence shown here is derived from an EMBL/GenBank/DDBJ whole genome shotgun (WGS) entry which is preliminary data.</text>
</comment>
<feature type="domain" description="ABC transporter" evidence="6">
    <location>
        <begin position="1"/>
        <end position="230"/>
    </location>
</feature>
<sequence>MLRAEIELSRGDFRLAVDFEVPDGTVLAILGPNGSGKSSLLGSLSGLLRPDRASIRLGERELHGVPPYLRSVGLLSQDPLLFPHLSVLDNVAFSPRSKGAGRAESREIARRWLAEVDATEFARRKPAQLSGGQAQRVAVARALAGNPDLLLLDEPLAALDVDAAPAIRGLLRRVLGEHRIGATVLVTHDPLDALALSDHVLVLSRGQVVERGPTREVLAAPRTAFTARIAGLNLIPGRAAEGGLRADDGRFVAGMLAEDAALGEPAVAVFEPSAVAVYPPDDGHPGSPRNTIAATVTALEPHGPVIRLRTDGGLAADLTPAAVADLALEPGVAVRLSIKATTVTVYPANASPSPTTALNGDASRHG</sequence>
<dbReference type="SMART" id="SM00382">
    <property type="entry name" value="AAA"/>
    <property type="match status" value="1"/>
</dbReference>
<dbReference type="GO" id="GO:0016887">
    <property type="term" value="F:ATP hydrolysis activity"/>
    <property type="evidence" value="ECO:0007669"/>
    <property type="project" value="InterPro"/>
</dbReference>
<dbReference type="InterPro" id="IPR008995">
    <property type="entry name" value="Mo/tungstate-bd_C_term_dom"/>
</dbReference>
<keyword evidence="3" id="KW-0547">Nucleotide-binding</keyword>
<dbReference type="AlphaFoldDB" id="A0A8H9IPN1"/>
<dbReference type="Pfam" id="PF00005">
    <property type="entry name" value="ABC_tran"/>
    <property type="match status" value="1"/>
</dbReference>
<evidence type="ECO:0000256" key="4">
    <source>
        <dbReference type="ARBA" id="ARBA00022840"/>
    </source>
</evidence>
<keyword evidence="4 8" id="KW-0067">ATP-binding</keyword>
<evidence type="ECO:0000313" key="9">
    <source>
        <dbReference type="Proteomes" id="UP000658656"/>
    </source>
</evidence>
<dbReference type="InterPro" id="IPR027417">
    <property type="entry name" value="P-loop_NTPase"/>
</dbReference>
<dbReference type="InterPro" id="IPR005116">
    <property type="entry name" value="Transp-assoc_OB_typ1"/>
</dbReference>
<evidence type="ECO:0000256" key="5">
    <source>
        <dbReference type="PROSITE-ProRule" id="PRU01213"/>
    </source>
</evidence>
<dbReference type="PROSITE" id="PS00211">
    <property type="entry name" value="ABC_TRANSPORTER_1"/>
    <property type="match status" value="1"/>
</dbReference>
<dbReference type="InterPro" id="IPR003593">
    <property type="entry name" value="AAA+_ATPase"/>
</dbReference>
<feature type="domain" description="Mop" evidence="7">
    <location>
        <begin position="285"/>
        <end position="347"/>
    </location>
</feature>
<proteinExistence type="predicted"/>
<dbReference type="EMBL" id="BNAV01000002">
    <property type="protein sequence ID" value="GHF43495.1"/>
    <property type="molecule type" value="Genomic_DNA"/>
</dbReference>